<dbReference type="Pfam" id="PF12937">
    <property type="entry name" value="F-box-like"/>
    <property type="match status" value="1"/>
</dbReference>
<sequence length="369" mass="43257">MITQLPSELLAHIFKLGSESDSMLPITVSHVCRTWRRISLRTPTLWRQITLDSRLDMWKERIRRAKACSLDIQLVPRITHSSRRKRTHRQDMAAVQWYMHIVTLHIRRWRSLEIIFRDYSPYLWNAALSGCCSIDRHTQAPLLEELILLYRNNDDSKEFFLFSNYAPRLRRVTLDGIKLTWTPSLFGNLTFLDYTHHGISRGYAAAHEVLDMLRICSYLSELRILFPDKHPTHYHSLPDPLHVPPVVLSKLIDLRFRVEGSDIPFELAHVAILVQTPSLKRLHLVDVDQRNHPLPSVLVFFSMYIIPRSLRILCIECGWYNDRTLSAILRTPSSLQRLVLRRTNMSQQILELAPTRLEPHAIRGWGRDK</sequence>
<dbReference type="HOGENOM" id="CLU_039202_0_0_1"/>
<accession>A0A0C2SWM1</accession>
<proteinExistence type="predicted"/>
<dbReference type="PANTHER" id="PTHR38926:SF5">
    <property type="entry name" value="F-BOX AND LEUCINE-RICH REPEAT PROTEIN 6"/>
    <property type="match status" value="1"/>
</dbReference>
<dbReference type="STRING" id="946122.A0A0C2SWM1"/>
<dbReference type="InterPro" id="IPR032675">
    <property type="entry name" value="LRR_dom_sf"/>
</dbReference>
<evidence type="ECO:0000313" key="2">
    <source>
        <dbReference type="EMBL" id="KIL67875.1"/>
    </source>
</evidence>
<dbReference type="OrthoDB" id="3181259at2759"/>
<dbReference type="PANTHER" id="PTHR38926">
    <property type="entry name" value="F-BOX DOMAIN CONTAINING PROTEIN, EXPRESSED"/>
    <property type="match status" value="1"/>
</dbReference>
<feature type="domain" description="F-box" evidence="1">
    <location>
        <begin position="1"/>
        <end position="49"/>
    </location>
</feature>
<dbReference type="PROSITE" id="PS50181">
    <property type="entry name" value="FBOX"/>
    <property type="match status" value="1"/>
</dbReference>
<dbReference type="InParanoid" id="A0A0C2SWM1"/>
<dbReference type="InterPro" id="IPR036047">
    <property type="entry name" value="F-box-like_dom_sf"/>
</dbReference>
<dbReference type="Proteomes" id="UP000054549">
    <property type="component" value="Unassembled WGS sequence"/>
</dbReference>
<name>A0A0C2SWM1_AMAMK</name>
<protein>
    <recommendedName>
        <fullName evidence="1">F-box domain-containing protein</fullName>
    </recommendedName>
</protein>
<organism evidence="2 3">
    <name type="scientific">Amanita muscaria (strain Koide BX008)</name>
    <dbReference type="NCBI Taxonomy" id="946122"/>
    <lineage>
        <taxon>Eukaryota</taxon>
        <taxon>Fungi</taxon>
        <taxon>Dikarya</taxon>
        <taxon>Basidiomycota</taxon>
        <taxon>Agaricomycotina</taxon>
        <taxon>Agaricomycetes</taxon>
        <taxon>Agaricomycetidae</taxon>
        <taxon>Agaricales</taxon>
        <taxon>Pluteineae</taxon>
        <taxon>Amanitaceae</taxon>
        <taxon>Amanita</taxon>
    </lineage>
</organism>
<dbReference type="SUPFAM" id="SSF81383">
    <property type="entry name" value="F-box domain"/>
    <property type="match status" value="1"/>
</dbReference>
<gene>
    <name evidence="2" type="ORF">M378DRAFT_159080</name>
</gene>
<dbReference type="EMBL" id="KN818230">
    <property type="protein sequence ID" value="KIL67875.1"/>
    <property type="molecule type" value="Genomic_DNA"/>
</dbReference>
<dbReference type="Gene3D" id="1.20.1280.50">
    <property type="match status" value="1"/>
</dbReference>
<dbReference type="Gene3D" id="3.80.10.10">
    <property type="entry name" value="Ribonuclease Inhibitor"/>
    <property type="match status" value="1"/>
</dbReference>
<keyword evidence="3" id="KW-1185">Reference proteome</keyword>
<dbReference type="SUPFAM" id="SSF52047">
    <property type="entry name" value="RNI-like"/>
    <property type="match status" value="1"/>
</dbReference>
<evidence type="ECO:0000313" key="3">
    <source>
        <dbReference type="Proteomes" id="UP000054549"/>
    </source>
</evidence>
<dbReference type="InterPro" id="IPR001810">
    <property type="entry name" value="F-box_dom"/>
</dbReference>
<reference evidence="2 3" key="1">
    <citation type="submission" date="2014-04" db="EMBL/GenBank/DDBJ databases">
        <title>Evolutionary Origins and Diversification of the Mycorrhizal Mutualists.</title>
        <authorList>
            <consortium name="DOE Joint Genome Institute"/>
            <consortium name="Mycorrhizal Genomics Consortium"/>
            <person name="Kohler A."/>
            <person name="Kuo A."/>
            <person name="Nagy L.G."/>
            <person name="Floudas D."/>
            <person name="Copeland A."/>
            <person name="Barry K.W."/>
            <person name="Cichocki N."/>
            <person name="Veneault-Fourrey C."/>
            <person name="LaButti K."/>
            <person name="Lindquist E.A."/>
            <person name="Lipzen A."/>
            <person name="Lundell T."/>
            <person name="Morin E."/>
            <person name="Murat C."/>
            <person name="Riley R."/>
            <person name="Ohm R."/>
            <person name="Sun H."/>
            <person name="Tunlid A."/>
            <person name="Henrissat B."/>
            <person name="Grigoriev I.V."/>
            <person name="Hibbett D.S."/>
            <person name="Martin F."/>
        </authorList>
    </citation>
    <scope>NUCLEOTIDE SEQUENCE [LARGE SCALE GENOMIC DNA]</scope>
    <source>
        <strain evidence="2 3">Koide BX008</strain>
    </source>
</reference>
<evidence type="ECO:0000259" key="1">
    <source>
        <dbReference type="PROSITE" id="PS50181"/>
    </source>
</evidence>
<dbReference type="AlphaFoldDB" id="A0A0C2SWM1"/>